<proteinExistence type="predicted"/>
<protein>
    <submittedName>
        <fullName evidence="2">Uncharacterized protein</fullName>
    </submittedName>
</protein>
<keyword evidence="3" id="KW-1185">Reference proteome</keyword>
<evidence type="ECO:0000256" key="1">
    <source>
        <dbReference type="SAM" id="MobiDB-lite"/>
    </source>
</evidence>
<sequence>MTGRSGVAVCTARHSTGTDGIFNDTEIINSDEPRREVGKRGLNVERKRETREGKEEDRTGIRCDSDGPSIEYISALGGTWAKRGAAGEPHAPRFVGCCWNTHQRTRSSQCVGLIVVLRTNRHRRGPSVIHLTAHASSRVNGSPGKSHTPLLLFQKKDLQLVQGRLRTLMSSGFTLGVSWNFVYLWALRYLFSIPRVPIFIGRFWKVR</sequence>
<gene>
    <name evidence="2" type="ORF">B0J12DRAFT_198652</name>
</gene>
<dbReference type="EMBL" id="JAGTJR010000023">
    <property type="protein sequence ID" value="KAH7043299.1"/>
    <property type="molecule type" value="Genomic_DNA"/>
</dbReference>
<evidence type="ECO:0000313" key="3">
    <source>
        <dbReference type="Proteomes" id="UP000774617"/>
    </source>
</evidence>
<feature type="region of interest" description="Disordered" evidence="1">
    <location>
        <begin position="34"/>
        <end position="63"/>
    </location>
</feature>
<reference evidence="2 3" key="1">
    <citation type="journal article" date="2021" name="Nat. Commun.">
        <title>Genetic determinants of endophytism in the Arabidopsis root mycobiome.</title>
        <authorList>
            <person name="Mesny F."/>
            <person name="Miyauchi S."/>
            <person name="Thiergart T."/>
            <person name="Pickel B."/>
            <person name="Atanasova L."/>
            <person name="Karlsson M."/>
            <person name="Huettel B."/>
            <person name="Barry K.W."/>
            <person name="Haridas S."/>
            <person name="Chen C."/>
            <person name="Bauer D."/>
            <person name="Andreopoulos W."/>
            <person name="Pangilinan J."/>
            <person name="LaButti K."/>
            <person name="Riley R."/>
            <person name="Lipzen A."/>
            <person name="Clum A."/>
            <person name="Drula E."/>
            <person name="Henrissat B."/>
            <person name="Kohler A."/>
            <person name="Grigoriev I.V."/>
            <person name="Martin F.M."/>
            <person name="Hacquard S."/>
        </authorList>
    </citation>
    <scope>NUCLEOTIDE SEQUENCE [LARGE SCALE GENOMIC DNA]</scope>
    <source>
        <strain evidence="2 3">MPI-SDFR-AT-0080</strain>
    </source>
</reference>
<evidence type="ECO:0000313" key="2">
    <source>
        <dbReference type="EMBL" id="KAH7043299.1"/>
    </source>
</evidence>
<comment type="caution">
    <text evidence="2">The sequence shown here is derived from an EMBL/GenBank/DDBJ whole genome shotgun (WGS) entry which is preliminary data.</text>
</comment>
<organism evidence="2 3">
    <name type="scientific">Macrophomina phaseolina</name>
    <dbReference type="NCBI Taxonomy" id="35725"/>
    <lineage>
        <taxon>Eukaryota</taxon>
        <taxon>Fungi</taxon>
        <taxon>Dikarya</taxon>
        <taxon>Ascomycota</taxon>
        <taxon>Pezizomycotina</taxon>
        <taxon>Dothideomycetes</taxon>
        <taxon>Dothideomycetes incertae sedis</taxon>
        <taxon>Botryosphaeriales</taxon>
        <taxon>Botryosphaeriaceae</taxon>
        <taxon>Macrophomina</taxon>
    </lineage>
</organism>
<accession>A0ABQ8G335</accession>
<name>A0ABQ8G335_9PEZI</name>
<dbReference type="Proteomes" id="UP000774617">
    <property type="component" value="Unassembled WGS sequence"/>
</dbReference>